<gene>
    <name evidence="9" type="ORF">SAMN04488540_10211</name>
</gene>
<comment type="similarity">
    <text evidence="2">Belongs to the OmpP1/FadL family.</text>
</comment>
<sequence length="437" mass="46861">MKTFNKTIIATALMAISTGSSAAGFLLNETSVSGLGRAFAGEGVAADDAAVLARNPAAMSLFDETAISIVGTYIDPGVDMQGVSGAADPSDLDIDGAAPTAFVPAAYLIMPLNDKVAIGFAGFSNFGLGTDFGSDYAAGSIAGKTEVMTMNLNASVSYRINEHWSLGLGANIIYGDAELKRYAGNMSDNPAMNPILPSYDTTLADMSGDGFGYGYNVGVMYELNDNHRFSVTYRSQVTVELEGQFQNDITTMVPIYSQALSATGGQAIDGTLDLELPDIFEFSGYHKVTDKLALHTTVMWTGWSVFEEIRGVADQDFNDGEVSISKGQTVLLKEENFEDAWRFGIGATYNVSPEFTLRTGIAYDETPVPESHRSISIPDSDRVWYSIGANYQLSDNANIDLAFSYIDGEQVEVNEDGYVLNSEGNAFLAGAQFNYSF</sequence>
<keyword evidence="3" id="KW-1134">Transmembrane beta strand</keyword>
<name>A0A1G8LBN2_9GAMM</name>
<keyword evidence="4" id="KW-0812">Transmembrane</keyword>
<feature type="chain" id="PRO_5011552063" evidence="8">
    <location>
        <begin position="23"/>
        <end position="437"/>
    </location>
</feature>
<evidence type="ECO:0000256" key="7">
    <source>
        <dbReference type="ARBA" id="ARBA00023237"/>
    </source>
</evidence>
<dbReference type="Proteomes" id="UP000199527">
    <property type="component" value="Unassembled WGS sequence"/>
</dbReference>
<dbReference type="PANTHER" id="PTHR35093">
    <property type="entry name" value="OUTER MEMBRANE PROTEIN NMB0088-RELATED"/>
    <property type="match status" value="1"/>
</dbReference>
<feature type="signal peptide" evidence="8">
    <location>
        <begin position="1"/>
        <end position="22"/>
    </location>
</feature>
<evidence type="ECO:0000256" key="1">
    <source>
        <dbReference type="ARBA" id="ARBA00004571"/>
    </source>
</evidence>
<dbReference type="SUPFAM" id="SSF56935">
    <property type="entry name" value="Porins"/>
    <property type="match status" value="1"/>
</dbReference>
<keyword evidence="10" id="KW-1185">Reference proteome</keyword>
<dbReference type="GO" id="GO:0009279">
    <property type="term" value="C:cell outer membrane"/>
    <property type="evidence" value="ECO:0007669"/>
    <property type="project" value="UniProtKB-SubCell"/>
</dbReference>
<evidence type="ECO:0000256" key="2">
    <source>
        <dbReference type="ARBA" id="ARBA00008163"/>
    </source>
</evidence>
<dbReference type="Gene3D" id="2.40.160.60">
    <property type="entry name" value="Outer membrane protein transport protein (OMPP1/FadL/TodX)"/>
    <property type="match status" value="1"/>
</dbReference>
<evidence type="ECO:0000313" key="9">
    <source>
        <dbReference type="EMBL" id="SDI52847.1"/>
    </source>
</evidence>
<dbReference type="RefSeq" id="WP_090361420.1">
    <property type="nucleotide sequence ID" value="NZ_FNEM01000002.1"/>
</dbReference>
<evidence type="ECO:0000256" key="6">
    <source>
        <dbReference type="ARBA" id="ARBA00023136"/>
    </source>
</evidence>
<evidence type="ECO:0000256" key="8">
    <source>
        <dbReference type="SAM" id="SignalP"/>
    </source>
</evidence>
<evidence type="ECO:0000313" key="10">
    <source>
        <dbReference type="Proteomes" id="UP000199527"/>
    </source>
</evidence>
<organism evidence="9 10">
    <name type="scientific">Ferrimonas sediminum</name>
    <dbReference type="NCBI Taxonomy" id="718193"/>
    <lineage>
        <taxon>Bacteria</taxon>
        <taxon>Pseudomonadati</taxon>
        <taxon>Pseudomonadota</taxon>
        <taxon>Gammaproteobacteria</taxon>
        <taxon>Alteromonadales</taxon>
        <taxon>Ferrimonadaceae</taxon>
        <taxon>Ferrimonas</taxon>
    </lineage>
</organism>
<evidence type="ECO:0000256" key="3">
    <source>
        <dbReference type="ARBA" id="ARBA00022452"/>
    </source>
</evidence>
<accession>A0A1G8LBN2</accession>
<dbReference type="PANTHER" id="PTHR35093:SF8">
    <property type="entry name" value="OUTER MEMBRANE PROTEIN NMB0088-RELATED"/>
    <property type="match status" value="1"/>
</dbReference>
<dbReference type="GO" id="GO:0015483">
    <property type="term" value="F:long-chain fatty acid transporting porin activity"/>
    <property type="evidence" value="ECO:0007669"/>
    <property type="project" value="TreeGrafter"/>
</dbReference>
<dbReference type="Pfam" id="PF03349">
    <property type="entry name" value="Toluene_X"/>
    <property type="match status" value="1"/>
</dbReference>
<reference evidence="10" key="1">
    <citation type="submission" date="2016-10" db="EMBL/GenBank/DDBJ databases">
        <authorList>
            <person name="Varghese N."/>
            <person name="Submissions S."/>
        </authorList>
    </citation>
    <scope>NUCLEOTIDE SEQUENCE [LARGE SCALE GENOMIC DNA]</scope>
    <source>
        <strain evidence="10">DSM 23317</strain>
    </source>
</reference>
<proteinExistence type="inferred from homology"/>
<keyword evidence="7" id="KW-0998">Cell outer membrane</keyword>
<evidence type="ECO:0000256" key="4">
    <source>
        <dbReference type="ARBA" id="ARBA00022692"/>
    </source>
</evidence>
<dbReference type="EMBL" id="FNEM01000002">
    <property type="protein sequence ID" value="SDI52847.1"/>
    <property type="molecule type" value="Genomic_DNA"/>
</dbReference>
<dbReference type="AlphaFoldDB" id="A0A1G8LBN2"/>
<keyword evidence="6" id="KW-0472">Membrane</keyword>
<protein>
    <submittedName>
        <fullName evidence="9">Long-chain fatty acid transport protein</fullName>
    </submittedName>
</protein>
<evidence type="ECO:0000256" key="5">
    <source>
        <dbReference type="ARBA" id="ARBA00022729"/>
    </source>
</evidence>
<comment type="subcellular location">
    <subcellularLocation>
        <location evidence="1">Cell outer membrane</location>
        <topology evidence="1">Multi-pass membrane protein</topology>
    </subcellularLocation>
</comment>
<dbReference type="InterPro" id="IPR005017">
    <property type="entry name" value="OMPP1/FadL/TodX"/>
</dbReference>
<keyword evidence="5 8" id="KW-0732">Signal</keyword>
<dbReference type="OrthoDB" id="19849at2"/>